<dbReference type="GeneID" id="63980977"/>
<dbReference type="PROSITE" id="PS50043">
    <property type="entry name" value="HTH_LUXR_2"/>
    <property type="match status" value="1"/>
</dbReference>
<name>A0A1V0UM81_STRVN</name>
<dbReference type="KEGG" id="svu:B1H20_15735"/>
<evidence type="ECO:0000313" key="3">
    <source>
        <dbReference type="EMBL" id="ARF66217.1"/>
    </source>
</evidence>
<gene>
    <name evidence="3" type="ORF">B1H20_15735</name>
</gene>
<dbReference type="AlphaFoldDB" id="A0A1V0UM81"/>
<dbReference type="PANTHER" id="PTHR34293">
    <property type="entry name" value="HTH-TYPE TRANSCRIPTIONAL REGULATOR TRMBL2"/>
    <property type="match status" value="1"/>
</dbReference>
<sequence length="347" mass="37172">MSGPTVPEDGTSGTPPTGHGPEDGASGTPHPHHGPEELCAPARLLYTDALQRGGVTAAEADRVPCLTRLGLLRPDPHDPGRRLPVPAAAALTELLAPLTRDIHARVAASAALVEALAPLAPLTGSSDDPAMTVIQGKPAIQAAVAEAGKAARKRILTLHPGSKRPDVMLEQARQSAIEPLRRGVSMRHLYQHSARYNMNLKQYVDRLPQGDLQIRTMEQTAERMFVFDRSAYISISPERDVALCVTHPALVRYLAHVYDVLWAGATPFGEPLRTSSPDAPVTAVQHSIARLLAAGHVDDDIARRMGISVRTCRSHIARLTQTLGATSRTHLGALLIGSGIVEAHRRD</sequence>
<dbReference type="OrthoDB" id="4266042at2"/>
<dbReference type="InterPro" id="IPR000792">
    <property type="entry name" value="Tscrpt_reg_LuxR_C"/>
</dbReference>
<dbReference type="GO" id="GO:0003677">
    <property type="term" value="F:DNA binding"/>
    <property type="evidence" value="ECO:0007669"/>
    <property type="project" value="InterPro"/>
</dbReference>
<organism evidence="3 4">
    <name type="scientific">Streptomyces violaceoruber</name>
    <dbReference type="NCBI Taxonomy" id="1935"/>
    <lineage>
        <taxon>Bacteria</taxon>
        <taxon>Bacillati</taxon>
        <taxon>Actinomycetota</taxon>
        <taxon>Actinomycetes</taxon>
        <taxon>Kitasatosporales</taxon>
        <taxon>Streptomycetaceae</taxon>
        <taxon>Streptomyces</taxon>
        <taxon>Streptomyces violaceoruber group</taxon>
    </lineage>
</organism>
<feature type="region of interest" description="Disordered" evidence="1">
    <location>
        <begin position="1"/>
        <end position="37"/>
    </location>
</feature>
<protein>
    <submittedName>
        <fullName evidence="3">Helix-turn-helix transcriptional regulator</fullName>
    </submittedName>
</protein>
<dbReference type="SUPFAM" id="SSF46894">
    <property type="entry name" value="C-terminal effector domain of the bipartite response regulators"/>
    <property type="match status" value="1"/>
</dbReference>
<accession>A0A1V0UM81</accession>
<dbReference type="STRING" id="1935.B1H20_15735"/>
<dbReference type="Gene3D" id="1.10.10.10">
    <property type="entry name" value="Winged helix-like DNA-binding domain superfamily/Winged helix DNA-binding domain"/>
    <property type="match status" value="1"/>
</dbReference>
<evidence type="ECO:0000259" key="2">
    <source>
        <dbReference type="PROSITE" id="PS50043"/>
    </source>
</evidence>
<dbReference type="SMART" id="SM00421">
    <property type="entry name" value="HTH_LUXR"/>
    <property type="match status" value="1"/>
</dbReference>
<reference evidence="3 4" key="1">
    <citation type="submission" date="2017-03" db="EMBL/GenBank/DDBJ databases">
        <title>Complete Genome Sequence of a natural compounds producer, Streptomyces violaceus S21.</title>
        <authorList>
            <person name="Zhong C."/>
            <person name="Zhao Z."/>
            <person name="Fu J."/>
            <person name="Zong G."/>
            <person name="Qin R."/>
            <person name="Cao G."/>
        </authorList>
    </citation>
    <scope>NUCLEOTIDE SEQUENCE [LARGE SCALE GENOMIC DNA]</scope>
    <source>
        <strain evidence="3 4">S21</strain>
    </source>
</reference>
<evidence type="ECO:0000256" key="1">
    <source>
        <dbReference type="SAM" id="MobiDB-lite"/>
    </source>
</evidence>
<dbReference type="Pfam" id="PF00196">
    <property type="entry name" value="GerE"/>
    <property type="match status" value="1"/>
</dbReference>
<dbReference type="InterPro" id="IPR036388">
    <property type="entry name" value="WH-like_DNA-bd_sf"/>
</dbReference>
<dbReference type="GO" id="GO:0006355">
    <property type="term" value="P:regulation of DNA-templated transcription"/>
    <property type="evidence" value="ECO:0007669"/>
    <property type="project" value="InterPro"/>
</dbReference>
<dbReference type="EMBL" id="CP020570">
    <property type="protein sequence ID" value="ARF66217.1"/>
    <property type="molecule type" value="Genomic_DNA"/>
</dbReference>
<dbReference type="InterPro" id="IPR016032">
    <property type="entry name" value="Sig_transdc_resp-reg_C-effctor"/>
</dbReference>
<dbReference type="InterPro" id="IPR051797">
    <property type="entry name" value="TrmB-like"/>
</dbReference>
<dbReference type="Proteomes" id="UP000192445">
    <property type="component" value="Chromosome"/>
</dbReference>
<feature type="domain" description="HTH luxR-type" evidence="2">
    <location>
        <begin position="274"/>
        <end position="339"/>
    </location>
</feature>
<dbReference type="PANTHER" id="PTHR34293:SF1">
    <property type="entry name" value="HTH-TYPE TRANSCRIPTIONAL REGULATOR TRMBL2"/>
    <property type="match status" value="1"/>
</dbReference>
<feature type="compositionally biased region" description="Low complexity" evidence="1">
    <location>
        <begin position="10"/>
        <end position="19"/>
    </location>
</feature>
<dbReference type="RefSeq" id="WP_083193943.1">
    <property type="nucleotide sequence ID" value="NZ_CP020570.1"/>
</dbReference>
<evidence type="ECO:0000313" key="4">
    <source>
        <dbReference type="Proteomes" id="UP000192445"/>
    </source>
</evidence>
<proteinExistence type="predicted"/>
<dbReference type="CDD" id="cd06170">
    <property type="entry name" value="LuxR_C_like"/>
    <property type="match status" value="1"/>
</dbReference>